<dbReference type="AlphaFoldDB" id="Q6QI16"/>
<comment type="similarity">
    <text evidence="1">Belongs to the RTRAF family.</text>
</comment>
<name>Q6QI16_RAT</name>
<evidence type="ECO:0000313" key="3">
    <source>
        <dbReference type="EMBL" id="AAS66283.1"/>
    </source>
</evidence>
<dbReference type="OMA" id="YPMRILR"/>
<reference evidence="4 5" key="1">
    <citation type="journal article" date="2004" name="Nature">
        <title>Genome sequence of the Brown Norway rat yields insights into mammalian evolution.</title>
        <authorList>
            <consortium name="Rat Genome Sequencing Project Consortium"/>
            <person name="Gibbs R.A."/>
            <person name="Weinstock G.M."/>
            <person name="Metzker M.L."/>
            <person name="Muzny D.M."/>
            <person name="Sodergren E.J."/>
            <person name="Scherer S."/>
            <person name="Scott G."/>
            <person name="Steffen D."/>
            <person name="Worley K.C."/>
            <person name="Burch P.E."/>
            <person name="Okwuonu G."/>
            <person name="Hines S."/>
            <person name="Lewis L."/>
            <person name="Deramo C."/>
            <person name="Delgado O."/>
            <person name="Dugan-Rocha S."/>
            <person name="Miner G."/>
            <person name="Morgan M."/>
            <person name="Hawes A."/>
            <person name="Gill R."/>
            <person name="Holt R.A."/>
            <person name="Adams M.D."/>
            <person name="Amanatides P.G."/>
            <person name="Baden-Tillson H."/>
            <person name="Barnstead M."/>
            <person name="Chin S."/>
            <person name="Evans C.A."/>
            <person name="Ferriera S."/>
            <person name="Fosler C."/>
            <person name="Glodek A."/>
            <person name="Gu Z."/>
            <person name="Jennings D."/>
            <person name="Kraft C.L."/>
            <person name="Nguyen T."/>
            <person name="Pfannkoch C.M."/>
            <person name="Sitter C."/>
            <person name="Sutton G.G."/>
            <person name="Venter J.C."/>
            <person name="Woodage T."/>
            <person name="Smith D."/>
            <person name="Lee H.-M."/>
            <person name="Gustafson E."/>
            <person name="Cahill P."/>
            <person name="Kana A."/>
            <person name="Doucette-Stamm L."/>
            <person name="Weinstock K."/>
            <person name="Fechtel K."/>
            <person name="Weiss R.B."/>
            <person name="Dunn D.M."/>
            <person name="Green E.D."/>
            <person name="Blakesley R.W."/>
            <person name="Bouffard G.G."/>
            <person name="De Jong P.J."/>
            <person name="Osoegawa K."/>
            <person name="Zhu B."/>
            <person name="Marra M."/>
            <person name="Schein J."/>
            <person name="Bosdet I."/>
            <person name="Fjell C."/>
            <person name="Jones S."/>
            <person name="Krzywinski M."/>
            <person name="Mathewson C."/>
            <person name="Siddiqui A."/>
            <person name="Wye N."/>
            <person name="McPherson J."/>
            <person name="Zhao S."/>
            <person name="Fraser C.M."/>
            <person name="Shetty J."/>
            <person name="Shatsman S."/>
            <person name="Geer K."/>
            <person name="Chen Y."/>
            <person name="Abramzon S."/>
            <person name="Nierman W.C."/>
            <person name="Havlak P.H."/>
            <person name="Chen R."/>
            <person name="Durbin K.J."/>
            <person name="Egan A."/>
            <person name="Ren Y."/>
            <person name="Song X.-Z."/>
            <person name="Li B."/>
            <person name="Liu Y."/>
            <person name="Qin X."/>
            <person name="Cawley S."/>
            <person name="Cooney A.J."/>
            <person name="D'Souza L.M."/>
            <person name="Martin K."/>
            <person name="Wu J.Q."/>
            <person name="Gonzalez-Garay M.L."/>
            <person name="Jackson A.R."/>
            <person name="Kalafus K.J."/>
            <person name="McLeod M.P."/>
            <person name="Milosavljevic A."/>
            <person name="Virk D."/>
            <person name="Volkov A."/>
            <person name="Wheeler D.A."/>
            <person name="Zhang Z."/>
            <person name="Bailey J.A."/>
            <person name="Eichler E.E."/>
            <person name="Tuzun E."/>
            <person name="Birney E."/>
            <person name="Mongin E."/>
            <person name="Ureta-Vidal A."/>
            <person name="Woodwark C."/>
            <person name="Zdobnov E."/>
            <person name="Bork P."/>
            <person name="Suyama M."/>
            <person name="Torrents D."/>
            <person name="Alexandersson M."/>
            <person name="Trask B.J."/>
            <person name="Young J.M."/>
            <person name="Huang H."/>
            <person name="Wang H."/>
            <person name="Xing H."/>
            <person name="Daniels S."/>
            <person name="Gietzen D."/>
            <person name="Schmidt J."/>
            <person name="Stevens K."/>
            <person name="Vitt U."/>
            <person name="Wingrove J."/>
            <person name="Camara F."/>
            <person name="Mar Alba M."/>
            <person name="Abril J.F."/>
            <person name="Guigo R."/>
            <person name="Smit A."/>
            <person name="Dubchak I."/>
            <person name="Rubin E.M."/>
            <person name="Couronne O."/>
            <person name="Poliakov A."/>
            <person name="Huebner N."/>
            <person name="Ganten D."/>
            <person name="Goesele C."/>
            <person name="Hummel O."/>
            <person name="Kreitler T."/>
            <person name="Lee Y.-A."/>
            <person name="Monti J."/>
            <person name="Schulz H."/>
            <person name="Zimdahl H."/>
            <person name="Himmelbauer H."/>
            <person name="Lehrach H."/>
            <person name="Jacob H.J."/>
            <person name="Bromberg S."/>
            <person name="Gullings-Handley J."/>
            <person name="Jensen-Seaman M.I."/>
            <person name="Kwitek A.E."/>
            <person name="Lazar J."/>
            <person name="Pasko D."/>
            <person name="Tonellato P.J."/>
            <person name="Twigger S."/>
            <person name="Ponting C.P."/>
            <person name="Duarte J.M."/>
            <person name="Rice S."/>
            <person name="Goodstadt L."/>
            <person name="Beatson S.A."/>
            <person name="Emes R.D."/>
            <person name="Winter E.E."/>
            <person name="Webber C."/>
            <person name="Brandt P."/>
            <person name="Nyakatura G."/>
            <person name="Adetobi M."/>
            <person name="Chiaromonte F."/>
            <person name="Elnitski L."/>
            <person name="Eswara P."/>
            <person name="Hardison R.C."/>
            <person name="Hou M."/>
            <person name="Kolbe D."/>
            <person name="Makova K."/>
            <person name="Miller W."/>
            <person name="Nekrutenko A."/>
            <person name="Riemer C."/>
            <person name="Schwartz S."/>
            <person name="Taylor J."/>
            <person name="Yang S."/>
            <person name="Zhang Y."/>
            <person name="Lindpaintner K."/>
            <person name="Andrews T.D."/>
            <person name="Caccamo M."/>
            <person name="Clamp M."/>
            <person name="Clarke L."/>
            <person name="Curwen V."/>
            <person name="Durbin R.M."/>
            <person name="Eyras E."/>
            <person name="Searle S.M."/>
            <person name="Cooper G.M."/>
            <person name="Batzoglou S."/>
            <person name="Brudno M."/>
            <person name="Sidow A."/>
            <person name="Stone E.A."/>
            <person name="Payseur B.A."/>
            <person name="Bourque G."/>
            <person name="Lopez-Otin C."/>
            <person name="Puente X.S."/>
            <person name="Chakrabarti K."/>
            <person name="Chatterji S."/>
            <person name="Dewey C."/>
            <person name="Pachter L."/>
            <person name="Bray N."/>
            <person name="Yap V.B."/>
            <person name="Caspi A."/>
            <person name="Tesler G."/>
            <person name="Pevzner P.A."/>
            <person name="Haussler D."/>
            <person name="Roskin K.M."/>
            <person name="Baertsch R."/>
            <person name="Clawson H."/>
            <person name="Furey T.S."/>
            <person name="Hinrichs A.S."/>
            <person name="Karolchik D."/>
            <person name="Kent W.J."/>
            <person name="Rosenbloom K.R."/>
            <person name="Trumbower H."/>
            <person name="Weirauch M."/>
            <person name="Cooper D.N."/>
            <person name="Stenson P.D."/>
            <person name="Ma B."/>
            <person name="Brent M."/>
            <person name="Arumugam M."/>
            <person name="Shteynberg D."/>
            <person name="Copley R.R."/>
            <person name="Taylor M.S."/>
            <person name="Riethman H."/>
            <person name="Mudunuri U."/>
            <person name="Peterson J."/>
            <person name="Guyer M."/>
            <person name="Felsenfeld A."/>
            <person name="Old S."/>
            <person name="Mockrin S."/>
            <person name="Collins F.S."/>
        </authorList>
    </citation>
    <scope>NUCLEOTIDE SEQUENCE [LARGE SCALE GENOMIC DNA]</scope>
    <source>
        <strain evidence="4 5">Brown Norway</strain>
    </source>
</reference>
<sequence length="296" mass="33825">MFRRKLTALDYHNPTGFNCKARLNQDPNTAAAARRRSARFPAPRRLSGHLLGQQDETEFRNFIVWLEDQKIRHYKIEDRGNLRNIHSSDWPKFFEKYLRDVNCPFKIQDRQEAIDWLLGLAVRLEYGDNAIDVLLLSEAFEFGARGKAEKYKDSVPDNRKNADNAAKNSEPLINLDVNNPDFKAGVMALANLLQIQRHDDYLVMLKAIRILVQERLTQDAVAKANQMKEGLPVALDKHILGFDTGDAVLNEAAQILRLLHIEELRELQTKINEAIVAVQAIIADPKTDHRLGKVGR</sequence>
<protein>
    <recommendedName>
        <fullName evidence="2">RNA transcription, translation and transport factor protein</fullName>
    </recommendedName>
</protein>
<proteinExistence type="evidence at protein level"/>
<dbReference type="SMR" id="Q6QI16"/>
<organism evidence="3">
    <name type="scientific">Rattus norvegicus</name>
    <name type="common">Rat</name>
    <dbReference type="NCBI Taxonomy" id="10116"/>
    <lineage>
        <taxon>Eukaryota</taxon>
        <taxon>Metazoa</taxon>
        <taxon>Chordata</taxon>
        <taxon>Craniata</taxon>
        <taxon>Vertebrata</taxon>
        <taxon>Euteleostomi</taxon>
        <taxon>Mammalia</taxon>
        <taxon>Eutheria</taxon>
        <taxon>Euarchontoglires</taxon>
        <taxon>Glires</taxon>
        <taxon>Rodentia</taxon>
        <taxon>Myomorpha</taxon>
        <taxon>Muroidea</taxon>
        <taxon>Muridae</taxon>
        <taxon>Murinae</taxon>
        <taxon>Rattus</taxon>
    </lineage>
</organism>
<dbReference type="Ensembl" id="ENSRNOT00000092002.3">
    <property type="protein sequence ID" value="ENSRNOP00000070052.1"/>
    <property type="gene ID" value="ENSRNOG00000000340.9"/>
</dbReference>
<dbReference type="eggNOG" id="KOG4380">
    <property type="taxonomic scope" value="Eukaryota"/>
</dbReference>
<dbReference type="IntAct" id="Q6QI16">
    <property type="interactions" value="2"/>
</dbReference>
<dbReference type="PANTHER" id="PTHR15924">
    <property type="entry name" value="CLE"/>
    <property type="match status" value="1"/>
</dbReference>
<dbReference type="EMBL" id="AY539943">
    <property type="protein sequence ID" value="AAS66283.1"/>
    <property type="molecule type" value="mRNA"/>
</dbReference>
<keyword evidence="5" id="KW-1185">Reference proteome</keyword>
<dbReference type="RGD" id="1304704">
    <property type="gene designation" value="Rtraf"/>
</dbReference>
<evidence type="ECO:0000256" key="2">
    <source>
        <dbReference type="ARBA" id="ARBA00015365"/>
    </source>
</evidence>
<dbReference type="HOGENOM" id="CLU_075085_0_0_1"/>
<dbReference type="Bgee" id="ENSRNOG00000000340">
    <property type="expression patterns" value="Expressed in ovary and 20 other cell types or tissues"/>
</dbReference>
<dbReference type="InterPro" id="IPR019265">
    <property type="entry name" value="RTRAF"/>
</dbReference>
<dbReference type="ExpressionAtlas" id="Q6QI16">
    <property type="expression patterns" value="baseline and differential"/>
</dbReference>
<reference evidence="4" key="3">
    <citation type="submission" date="2025-05" db="UniProtKB">
        <authorList>
            <consortium name="Ensembl"/>
        </authorList>
    </citation>
    <scope>IDENTIFICATION</scope>
    <source>
        <strain evidence="4">Brown Norway</strain>
    </source>
</reference>
<dbReference type="PaxDb" id="10116-ENSRNOP00000049155"/>
<dbReference type="Pfam" id="PF10036">
    <property type="entry name" value="RLL"/>
    <property type="match status" value="1"/>
</dbReference>
<keyword evidence="7" id="KW-1267">Proteomics identification</keyword>
<evidence type="ECO:0000313" key="4">
    <source>
        <dbReference type="Ensembl" id="ENSRNOP00000070052.1"/>
    </source>
</evidence>
<dbReference type="STRING" id="10116.ENSRNOP00000070052"/>
<evidence type="ECO:0000256" key="1">
    <source>
        <dbReference type="ARBA" id="ARBA00008602"/>
    </source>
</evidence>
<evidence type="ECO:0000313" key="5">
    <source>
        <dbReference type="Proteomes" id="UP000002494"/>
    </source>
</evidence>
<evidence type="ECO:0007829" key="7">
    <source>
        <dbReference type="PeptideAtlas" id="Q6QI16"/>
    </source>
</evidence>
<accession>Q6QI16</accession>
<dbReference type="MINT" id="Q6QI16"/>
<dbReference type="AGR" id="RGD:1304704"/>
<dbReference type="Proteomes" id="UP000002494">
    <property type="component" value="Chromosome 15"/>
</dbReference>
<gene>
    <name evidence="4 6" type="primary">Rtraf</name>
    <name evidence="6" type="synonym">RGD1304704</name>
</gene>
<evidence type="ECO:0000313" key="6">
    <source>
        <dbReference type="RGD" id="1304704"/>
    </source>
</evidence>
<dbReference type="GeneTree" id="ENSGT00390000005163"/>
<reference evidence="3" key="2">
    <citation type="submission" date="2004-02" db="EMBL/GenBank/DDBJ databases">
        <title>Liver regeneration after PH.</title>
        <authorList>
            <person name="Xu C.S."/>
            <person name="Zhang L."/>
            <person name="Chang C.F."/>
            <person name="Han H.P."/>
            <person name="Wang G.P."/>
            <person name="Chai L.Q."/>
            <person name="Yuan J.Y."/>
            <person name="Yang K.J."/>
            <person name="Zhao L.F."/>
            <person name="Ma H."/>
            <person name="Wang L."/>
            <person name="Wang S.F."/>
            <person name="Xing X.K."/>
            <person name="Shen G.M."/>
            <person name="Shi J.B."/>
            <person name="Rahman S."/>
            <person name="Wang Q.N."/>
            <person name="Zhang J.B."/>
        </authorList>
    </citation>
    <scope>NUCLEOTIDE SEQUENCE</scope>
</reference>
<dbReference type="UCSC" id="RGD:1304704">
    <property type="organism name" value="rat"/>
</dbReference>
<dbReference type="OrthoDB" id="514167at2759"/>